<reference evidence="1 2" key="1">
    <citation type="submission" date="2019-07" db="EMBL/GenBank/DDBJ databases">
        <title>Ln-dependent methylotrophs.</title>
        <authorList>
            <person name="Tani A."/>
        </authorList>
    </citation>
    <scope>NUCLEOTIDE SEQUENCE [LARGE SCALE GENOMIC DNA]</scope>
    <source>
        <strain evidence="1 2">SM12</strain>
    </source>
</reference>
<proteinExistence type="predicted"/>
<gene>
    <name evidence="1" type="ORF">FNA46_20085</name>
</gene>
<dbReference type="Proteomes" id="UP000316801">
    <property type="component" value="Unassembled WGS sequence"/>
</dbReference>
<accession>A0A549T0U9</accession>
<evidence type="ECO:0000313" key="1">
    <source>
        <dbReference type="EMBL" id="TRL35503.1"/>
    </source>
</evidence>
<keyword evidence="2" id="KW-1185">Reference proteome</keyword>
<protein>
    <submittedName>
        <fullName evidence="1">Uncharacterized protein</fullName>
    </submittedName>
</protein>
<name>A0A549T0U9_9HYPH</name>
<sequence>MANIQKIGGASVDTDDPCQVLAALRLVRTKLAAGENVEEFSIQSPSTREMVRFTPAKPALLEQEIQRYERLCAEHQGTRTCGRRAQFRF</sequence>
<organism evidence="1 2">
    <name type="scientific">Rhizobium straminoryzae</name>
    <dbReference type="NCBI Taxonomy" id="1387186"/>
    <lineage>
        <taxon>Bacteria</taxon>
        <taxon>Pseudomonadati</taxon>
        <taxon>Pseudomonadota</taxon>
        <taxon>Alphaproteobacteria</taxon>
        <taxon>Hyphomicrobiales</taxon>
        <taxon>Rhizobiaceae</taxon>
        <taxon>Rhizobium/Agrobacterium group</taxon>
        <taxon>Rhizobium</taxon>
    </lineage>
</organism>
<comment type="caution">
    <text evidence="1">The sequence shown here is derived from an EMBL/GenBank/DDBJ whole genome shotgun (WGS) entry which is preliminary data.</text>
</comment>
<evidence type="ECO:0000313" key="2">
    <source>
        <dbReference type="Proteomes" id="UP000316801"/>
    </source>
</evidence>
<dbReference type="EMBL" id="VJMG01000065">
    <property type="protein sequence ID" value="TRL35503.1"/>
    <property type="molecule type" value="Genomic_DNA"/>
</dbReference>
<dbReference type="AlphaFoldDB" id="A0A549T0U9"/>
<dbReference type="RefSeq" id="WP_143126993.1">
    <property type="nucleotide sequence ID" value="NZ_VJMG01000065.1"/>
</dbReference>